<evidence type="ECO:0000313" key="5">
    <source>
        <dbReference type="EMBL" id="GAN95031.1"/>
    </source>
</evidence>
<dbReference type="GO" id="GO:0005509">
    <property type="term" value="F:calcium ion binding"/>
    <property type="evidence" value="ECO:0007669"/>
    <property type="project" value="TreeGrafter"/>
</dbReference>
<evidence type="ECO:0000313" key="6">
    <source>
        <dbReference type="Proteomes" id="UP000032675"/>
    </source>
</evidence>
<evidence type="ECO:0000256" key="3">
    <source>
        <dbReference type="PIRSR" id="PIRSR605511-2"/>
    </source>
</evidence>
<gene>
    <name evidence="5" type="ORF">Geu3261_0004_075</name>
</gene>
<dbReference type="SUPFAM" id="SSF63829">
    <property type="entry name" value="Calcium-dependent phosphotriesterase"/>
    <property type="match status" value="1"/>
</dbReference>
<dbReference type="GO" id="GO:0004341">
    <property type="term" value="F:gluconolactonase activity"/>
    <property type="evidence" value="ECO:0007669"/>
    <property type="project" value="TreeGrafter"/>
</dbReference>
<dbReference type="GO" id="GO:0019853">
    <property type="term" value="P:L-ascorbic acid biosynthetic process"/>
    <property type="evidence" value="ECO:0007669"/>
    <property type="project" value="TreeGrafter"/>
</dbReference>
<dbReference type="InterPro" id="IPR011042">
    <property type="entry name" value="6-blade_b-propeller_TolB-like"/>
</dbReference>
<feature type="binding site" evidence="3">
    <location>
        <position position="21"/>
    </location>
    <ligand>
        <name>a divalent metal cation</name>
        <dbReference type="ChEBI" id="CHEBI:60240"/>
    </ligand>
</feature>
<dbReference type="Pfam" id="PF08450">
    <property type="entry name" value="SGL"/>
    <property type="match status" value="1"/>
</dbReference>
<evidence type="ECO:0000256" key="1">
    <source>
        <dbReference type="ARBA" id="ARBA00008853"/>
    </source>
</evidence>
<dbReference type="PRINTS" id="PR01790">
    <property type="entry name" value="SMP30FAMILY"/>
</dbReference>
<feature type="active site" description="Proton donor/acceptor" evidence="2">
    <location>
        <position position="202"/>
    </location>
</feature>
<reference evidence="5 6" key="1">
    <citation type="submission" date="2012-11" db="EMBL/GenBank/DDBJ databases">
        <title>Whole genome sequence of Gluconacetobacter europaeus NBRC3261.</title>
        <authorList>
            <person name="Azuma Y."/>
            <person name="Higashiura N."/>
            <person name="Hirakawa H."/>
            <person name="Matsushita K."/>
        </authorList>
    </citation>
    <scope>NUCLEOTIDE SEQUENCE [LARGE SCALE GENOMIC DNA]</scope>
    <source>
        <strain evidence="5 6">NBRC 3261</strain>
    </source>
</reference>
<feature type="domain" description="SMP-30/Gluconolactonase/LRE-like region" evidence="4">
    <location>
        <begin position="19"/>
        <end position="262"/>
    </location>
</feature>
<feature type="binding site" evidence="3">
    <location>
        <position position="155"/>
    </location>
    <ligand>
        <name>a divalent metal cation</name>
        <dbReference type="ChEBI" id="CHEBI:60240"/>
    </ligand>
</feature>
<name>A0A0D6PWZ3_KOMEU</name>
<keyword evidence="3" id="KW-0479">Metal-binding</keyword>
<feature type="binding site" evidence="3">
    <location>
        <position position="202"/>
    </location>
    <ligand>
        <name>a divalent metal cation</name>
        <dbReference type="ChEBI" id="CHEBI:60240"/>
    </ligand>
</feature>
<feature type="binding site" evidence="3">
    <location>
        <position position="106"/>
    </location>
    <ligand>
        <name>substrate</name>
    </ligand>
</feature>
<dbReference type="PANTHER" id="PTHR10907">
    <property type="entry name" value="REGUCALCIN"/>
    <property type="match status" value="1"/>
</dbReference>
<dbReference type="InterPro" id="IPR005511">
    <property type="entry name" value="SMP-30"/>
</dbReference>
<dbReference type="Gene3D" id="2.120.10.30">
    <property type="entry name" value="TolB, C-terminal domain"/>
    <property type="match status" value="1"/>
</dbReference>
<keyword evidence="3" id="KW-0862">Zinc</keyword>
<dbReference type="AlphaFoldDB" id="A0A0D6PWZ3"/>
<proteinExistence type="inferred from homology"/>
<evidence type="ECO:0000259" key="4">
    <source>
        <dbReference type="Pfam" id="PF08450"/>
    </source>
</evidence>
<feature type="binding site" evidence="3">
    <location>
        <position position="104"/>
    </location>
    <ligand>
        <name>substrate</name>
    </ligand>
</feature>
<dbReference type="EMBL" id="BANI01000004">
    <property type="protein sequence ID" value="GAN95031.1"/>
    <property type="molecule type" value="Genomic_DNA"/>
</dbReference>
<sequence length="310" mass="33146">MSTAAMPDLHCVWDIRAELGEGPVWSVHEQALYFVDIVGQAIHRFHPASGARASWPAPQRPGFVTPVSDGTLLCGLKDGLYGLNPASGEFHREVAVEPGLPGNRINDGCVDSKGRLWFGTMDDGESTPSGALYSVTRRKGGLDVLRHDEGYIVTNGPGISPDGRRLYHNHSPAGIIYVFDLADDGALSNRRVFARISDGYPDGVVVDSAGTLWVGVWNGGRIARFGPDGTALPSIPVPGALNVTKVAFGGPDLRTAYITTARKNTPTERLARMPQAGSLFSLSVDVPGQEPVAFPATEFDAMHGMTLERD</sequence>
<comment type="cofactor">
    <cofactor evidence="3">
        <name>Zn(2+)</name>
        <dbReference type="ChEBI" id="CHEBI:29105"/>
    </cofactor>
    <text evidence="3">Binds 1 divalent metal cation per subunit.</text>
</comment>
<protein>
    <submittedName>
        <fullName evidence="5">Transcriptional regulator</fullName>
    </submittedName>
</protein>
<evidence type="ECO:0000256" key="2">
    <source>
        <dbReference type="PIRSR" id="PIRSR605511-1"/>
    </source>
</evidence>
<comment type="caution">
    <text evidence="5">The sequence shown here is derived from an EMBL/GenBank/DDBJ whole genome shotgun (WGS) entry which is preliminary data.</text>
</comment>
<accession>A0A0D6PWZ3</accession>
<organism evidence="5 6">
    <name type="scientific">Komagataeibacter europaeus NBRC 3261</name>
    <dbReference type="NCBI Taxonomy" id="1234669"/>
    <lineage>
        <taxon>Bacteria</taxon>
        <taxon>Pseudomonadati</taxon>
        <taxon>Pseudomonadota</taxon>
        <taxon>Alphaproteobacteria</taxon>
        <taxon>Acetobacterales</taxon>
        <taxon>Acetobacteraceae</taxon>
        <taxon>Komagataeibacter</taxon>
    </lineage>
</organism>
<dbReference type="Proteomes" id="UP000032675">
    <property type="component" value="Unassembled WGS sequence"/>
</dbReference>
<dbReference type="PANTHER" id="PTHR10907:SF47">
    <property type="entry name" value="REGUCALCIN"/>
    <property type="match status" value="1"/>
</dbReference>
<dbReference type="InterPro" id="IPR013658">
    <property type="entry name" value="SGL"/>
</dbReference>
<comment type="similarity">
    <text evidence="1">Belongs to the SMP-30/CGR1 family.</text>
</comment>